<sequence length="65" mass="6906">MAMPSKGDRGRLGRVPTAVYSDLEKLAEKAGASSVSQYVSDLLSLHTGHPELVRELDQGVLPLSA</sequence>
<proteinExistence type="predicted"/>
<gene>
    <name evidence="1" type="ORF">C5613_31370</name>
</gene>
<comment type="caution">
    <text evidence="1">The sequence shown here is derived from an EMBL/GenBank/DDBJ whole genome shotgun (WGS) entry which is preliminary data.</text>
</comment>
<dbReference type="AlphaFoldDB" id="A0A2S8IW96"/>
<protein>
    <submittedName>
        <fullName evidence="1">Toxin-antitoxin system</fullName>
    </submittedName>
</protein>
<evidence type="ECO:0000313" key="1">
    <source>
        <dbReference type="EMBL" id="PQP19003.1"/>
    </source>
</evidence>
<evidence type="ECO:0000313" key="2">
    <source>
        <dbReference type="Proteomes" id="UP000239290"/>
    </source>
</evidence>
<dbReference type="Proteomes" id="UP000239290">
    <property type="component" value="Unassembled WGS sequence"/>
</dbReference>
<name>A0A2S8IW96_RHOOP</name>
<reference evidence="2" key="1">
    <citation type="submission" date="2018-02" db="EMBL/GenBank/DDBJ databases">
        <title>Draft genome sequencing of Rhodococcus opacus KU647198.</title>
        <authorList>
            <person name="Zheng B.-X."/>
        </authorList>
    </citation>
    <scope>NUCLEOTIDE SEQUENCE [LARGE SCALE GENOMIC DNA]</scope>
    <source>
        <strain evidence="2">04-OD7</strain>
    </source>
</reference>
<dbReference type="EMBL" id="PUIO01000047">
    <property type="protein sequence ID" value="PQP19003.1"/>
    <property type="molecule type" value="Genomic_DNA"/>
</dbReference>
<accession>A0A2S8IW96</accession>
<organism evidence="1 2">
    <name type="scientific">Rhodococcus opacus</name>
    <name type="common">Nocardia opaca</name>
    <dbReference type="NCBI Taxonomy" id="37919"/>
    <lineage>
        <taxon>Bacteria</taxon>
        <taxon>Bacillati</taxon>
        <taxon>Actinomycetota</taxon>
        <taxon>Actinomycetes</taxon>
        <taxon>Mycobacteriales</taxon>
        <taxon>Nocardiaceae</taxon>
        <taxon>Rhodococcus</taxon>
    </lineage>
</organism>